<name>A0A8H6YGI0_9AGAR</name>
<organism evidence="1 2">
    <name type="scientific">Mycena venus</name>
    <dbReference type="NCBI Taxonomy" id="2733690"/>
    <lineage>
        <taxon>Eukaryota</taxon>
        <taxon>Fungi</taxon>
        <taxon>Dikarya</taxon>
        <taxon>Basidiomycota</taxon>
        <taxon>Agaricomycotina</taxon>
        <taxon>Agaricomycetes</taxon>
        <taxon>Agaricomycetidae</taxon>
        <taxon>Agaricales</taxon>
        <taxon>Marasmiineae</taxon>
        <taxon>Mycenaceae</taxon>
        <taxon>Mycena</taxon>
    </lineage>
</organism>
<dbReference type="AlphaFoldDB" id="A0A8H6YGI0"/>
<dbReference type="Proteomes" id="UP000620124">
    <property type="component" value="Unassembled WGS sequence"/>
</dbReference>
<comment type="caution">
    <text evidence="1">The sequence shown here is derived from an EMBL/GenBank/DDBJ whole genome shotgun (WGS) entry which is preliminary data.</text>
</comment>
<evidence type="ECO:0000313" key="1">
    <source>
        <dbReference type="EMBL" id="KAF7360798.1"/>
    </source>
</evidence>
<keyword evidence="2" id="KW-1185">Reference proteome</keyword>
<dbReference type="Pfam" id="PF18759">
    <property type="entry name" value="Plavaka"/>
    <property type="match status" value="1"/>
</dbReference>
<evidence type="ECO:0000313" key="2">
    <source>
        <dbReference type="Proteomes" id="UP000620124"/>
    </source>
</evidence>
<dbReference type="InterPro" id="IPR041078">
    <property type="entry name" value="Plavaka"/>
</dbReference>
<reference evidence="1" key="1">
    <citation type="submission" date="2020-05" db="EMBL/GenBank/DDBJ databases">
        <title>Mycena genomes resolve the evolution of fungal bioluminescence.</title>
        <authorList>
            <person name="Tsai I.J."/>
        </authorList>
    </citation>
    <scope>NUCLEOTIDE SEQUENCE</scope>
    <source>
        <strain evidence="1">CCC161011</strain>
    </source>
</reference>
<dbReference type="EMBL" id="JACAZI010000005">
    <property type="protein sequence ID" value="KAF7360798.1"/>
    <property type="molecule type" value="Genomic_DNA"/>
</dbReference>
<dbReference type="OrthoDB" id="2688393at2759"/>
<protein>
    <submittedName>
        <fullName evidence="1">Zn-finger domain-containing protein</fullName>
    </submittedName>
</protein>
<accession>A0A8H6YGI0</accession>
<proteinExistence type="predicted"/>
<sequence>MECIKELMGNPAFKELLAYTLEQVFADPAGTNSIVDEAWTAEWWWEIQELLPPGVVIIPIIDKTQLTQF</sequence>
<gene>
    <name evidence="1" type="ORF">MVEN_00811800</name>
</gene>